<dbReference type="InterPro" id="IPR049552">
    <property type="entry name" value="PKS_DH_N"/>
</dbReference>
<feature type="region of interest" description="Disordered" evidence="8">
    <location>
        <begin position="2306"/>
        <end position="2361"/>
    </location>
</feature>
<dbReference type="InterPro" id="IPR036736">
    <property type="entry name" value="ACP-like_sf"/>
</dbReference>
<dbReference type="InterPro" id="IPR036291">
    <property type="entry name" value="NAD(P)-bd_dom_sf"/>
</dbReference>
<feature type="active site" description="Proton acceptor; for dehydratase activity" evidence="7">
    <location>
        <position position="938"/>
    </location>
</feature>
<dbReference type="Gene3D" id="3.40.366.10">
    <property type="entry name" value="Malonyl-Coenzyme A Acyl Carrier Protein, domain 2"/>
    <property type="match status" value="1"/>
</dbReference>
<dbReference type="SMART" id="SM00823">
    <property type="entry name" value="PKS_PP"/>
    <property type="match status" value="1"/>
</dbReference>
<dbReference type="Gene3D" id="3.10.129.110">
    <property type="entry name" value="Polyketide synthase dehydratase"/>
    <property type="match status" value="1"/>
</dbReference>
<dbReference type="Pfam" id="PF00107">
    <property type="entry name" value="ADH_zinc_N"/>
    <property type="match status" value="1"/>
</dbReference>
<dbReference type="SUPFAM" id="SSF50129">
    <property type="entry name" value="GroES-like"/>
    <property type="match status" value="1"/>
</dbReference>
<evidence type="ECO:0000256" key="6">
    <source>
        <dbReference type="ARBA" id="ARBA00023315"/>
    </source>
</evidence>
<dbReference type="InterPro" id="IPR032821">
    <property type="entry name" value="PKS_assoc"/>
</dbReference>
<dbReference type="InterPro" id="IPR016039">
    <property type="entry name" value="Thiolase-like"/>
</dbReference>
<dbReference type="EMBL" id="JX946308">
    <property type="protein sequence ID" value="AGH13590.1"/>
    <property type="molecule type" value="Genomic_DNA"/>
</dbReference>
<keyword evidence="2" id="KW-0597">Phosphoprotein</keyword>
<dbReference type="SUPFAM" id="SSF53901">
    <property type="entry name" value="Thiolase-like"/>
    <property type="match status" value="1"/>
</dbReference>
<dbReference type="SUPFAM" id="SSF52151">
    <property type="entry name" value="FabD/lysophospholipase-like"/>
    <property type="match status" value="1"/>
</dbReference>
<name>V5JAG7_UNCXX</name>
<dbReference type="Gene3D" id="3.30.70.3290">
    <property type="match status" value="1"/>
</dbReference>
<dbReference type="InterPro" id="IPR011032">
    <property type="entry name" value="GroES-like_sf"/>
</dbReference>
<evidence type="ECO:0000256" key="1">
    <source>
        <dbReference type="ARBA" id="ARBA00022450"/>
    </source>
</evidence>
<dbReference type="InterPro" id="IPR057326">
    <property type="entry name" value="KR_dom"/>
</dbReference>
<dbReference type="InterPro" id="IPR042104">
    <property type="entry name" value="PKS_dehydratase_sf"/>
</dbReference>
<dbReference type="Pfam" id="PF14765">
    <property type="entry name" value="PS-DH"/>
    <property type="match status" value="1"/>
</dbReference>
<organism evidence="12">
    <name type="scientific">bacterium symbiont of Plakortis simplex pPSA11D7</name>
    <dbReference type="NCBI Taxonomy" id="1256903"/>
    <lineage>
        <taxon>Bacteria</taxon>
    </lineage>
</organism>
<dbReference type="InterPro" id="IPR009081">
    <property type="entry name" value="PP-bd_ACP"/>
</dbReference>
<dbReference type="GO" id="GO:0006633">
    <property type="term" value="P:fatty acid biosynthetic process"/>
    <property type="evidence" value="ECO:0007669"/>
    <property type="project" value="TreeGrafter"/>
</dbReference>
<keyword evidence="6" id="KW-0012">Acyltransferase</keyword>
<dbReference type="PROSITE" id="PS50075">
    <property type="entry name" value="CARRIER"/>
    <property type="match status" value="1"/>
</dbReference>
<dbReference type="Pfam" id="PF08240">
    <property type="entry name" value="ADH_N"/>
    <property type="match status" value="1"/>
</dbReference>
<dbReference type="InterPro" id="IPR014043">
    <property type="entry name" value="Acyl_transferase_dom"/>
</dbReference>
<evidence type="ECO:0000256" key="2">
    <source>
        <dbReference type="ARBA" id="ARBA00022553"/>
    </source>
</evidence>
<accession>V5JAG7</accession>
<dbReference type="Gene3D" id="3.90.180.10">
    <property type="entry name" value="Medium-chain alcohol dehydrogenases, catalytic domain"/>
    <property type="match status" value="1"/>
</dbReference>
<sequence length="2361" mass="255495">MGDAVAIVGYSHRMPGGIISDDDFWRVLSEREIVREPIVDRYERGFRPIGEFSGPGRFASPYEGLIRDGREKLFDRSLFGMSHNEMLTADPHVRMLLTCTWETSERAGWDLHALRNSRTGVFVGAQVPATSNWRAPLGANEFSIASISLAMLANRISYHFNLMGPSLACCSACSASLTALHEALNALRAGDCEQAFVGSANYLGSSRQSAGFNALGVISPEGKCHSFDADADGYLRSEGAFVFAIKPLAAAERDGDPIHAVVEATAVNAAGAADGSVGLAQGRYITAPTRHAQVDLMREARERAGRAPEEFDYVEAHATGTVVGDRIEGNAIGEALGSADRATPLRVSGVKSNVGHMEAAAFACALLKVVLMMQRRTFVPVSKNHLVPNPEIDFDAHGMQVQTECEPFPDHPVVVGINSFGFGGSNGHCVVREYRPEQARVWSVPLAPRAGYLVPLSARTAGALVESARGLRQALDGQSPDLYTLAGNLSRRRTHFAARTAFAVHDVDQLRQALDAFAENPEPVATVEEGRRRLLMVFTGQGTQWAGCGSALYDAHPVFRRAVDAIDEHWREHADHSLRAAAFAAPQAELNECRLAQPVTFMLQCALVELFKTWGVYPDCVVGHSSGEVAAVYASGALSLAEATRLVYHRATLQQRTAGSGRMLPIGVDLAGVERLLDELDLRFRAENGVAPPVEIACENAPASTVICGTEEALRPVLEELERRNLQHRLLPGNIAFHSAAMDPLEEEAHEALAFLNDGAVDAAVPFVSSVTGEHTERLDNAYWWTNIRRRVRFAAAMETAVRDFRPDVVLELAPHSALQSSIVQCLEDAGSRAVCIPTLRRDTDVCLGFHEALGALFRAGAELDFAAQYPRPEPIAQLLPGYPRDEQTTADEMSDDEMFLQAGEYAHGPLVGHRVPCDHLLFEARLSERDFPWLAEHRVHHASIMPAAGYIELLLQAFGGAPLHVESLEFLQPCPIPKTPVRLQTELFPVTGAPGRYTFTISSRSYDVDARSELHSRGTLLLVSADHPVDVPLRLADVDTSRFQPYYYVGESDFYERIDASLGETFQYGPYFRNIQRVLWEDTTANYLFDVEMDERLWADGREEGYVANPALLDGGLQIFLYHLLRATDIFAMPRRAVGVTFLRPPTGPRLTCYVKKDPDWADINEQGQFTERRGERSGGSIRFYDGDTGDLVLCIDAYVSFNSNPSWNDRPHSKHVVSWQPKFLPEARALRSRLPEGEIEPEELIAALEQPADGRGDRHACHVIEIAGARAPEAAIVNRCFDYLGSADAQTEYWLLGETDEQVRAHYDAFHSRDAALRFAALDLDAEQEPELDAGLLRPHAAEVLLLNDEAAAYGPEQWRLLRRLAVPGALALICHAEGAAVEPAAGWTVVSAGRRSSLLQAPHTVPKAPEPRQPAGPRWVIGEPGSLADEWLAGVARSDASDIPWAELAEDRVAELADWPGAADVQAIDFFCGQDPDDPTGEHLAGRLVAFVKALIPYRVAHALGPCRLTVVTQRAVLGVAEPRAGAVWGALRAISQEVAAEAGAAARLDFRLVDLKTGGDLDTLAWLGACDLRERELAVRGNRLWAPRLVSIRERFPHLPAATAAGEDAAFRLSLDNPGQVGGLQMKTYEPASPGPHDVEIEVAAAALNFRDVMVTLGLLPSSSFERSALGRTVGLEASGVVRRAGDAVRTCGVGDAVMFTQGGCIANRATVKDYLVFRKPAALSMEQGASVLSVYVTAYYALIHLARMRKGQRVLIHSAMGGVGQAAIALAGHAGAEIYATAGSEGKREQLHALGVRAAFDSHSLDWYDELLAATGGEGVDVVLNSLAGRHIALCLEALRPGGWHCEIGKVDIYADNALGLSVFRKNLRFAAIDVDRLMNDDPHLTRELSQQCLNLLEKGAVPPLPITTYPYRDYEEALRLMTTGRHTGKLVLRATPADGRDGDDRLPVADLRPYLDPEATYLVTGAFGGFGRLLLPYLATAGARHITLLDRDPQRRRSADWLRKTSALFYLPEDIEIDIVAGDVASEADVRRCIAGLKRPLKGVFHLAGVLDDRLLADLAPESLATVFAPKAGGALNLHRATAGCELDHFVLFSSIASTLGNPGQINYSAANGFVDGLAALRRRQGLPALSYNLAAVAEAGMAARNLHVLRMSRAGGVPPVSADFAITNLDYAMRALQDSDHLVTALFSRPPWTVDSPDYLRTGRVLSNQDAFAVDTGGQLTQHAVVAQIAAKVAELCGHDEGSPEEPLSSFGLTSISVAELGAFIRMQFNHQVSALELMTTATCLSLAEAIMTGDQAGNAEADDADAAGAEQAAAEPPPARRVPSTFASAPADHFPNGADAPAGTPSAAAVRSR</sequence>
<keyword evidence="1" id="KW-0596">Phosphopantetheine</keyword>
<dbReference type="InterPro" id="IPR013968">
    <property type="entry name" value="PKS_KR"/>
</dbReference>
<dbReference type="CDD" id="cd00833">
    <property type="entry name" value="PKS"/>
    <property type="match status" value="1"/>
</dbReference>
<evidence type="ECO:0000256" key="3">
    <source>
        <dbReference type="ARBA" id="ARBA00022679"/>
    </source>
</evidence>
<dbReference type="InterPro" id="IPR020843">
    <property type="entry name" value="ER"/>
</dbReference>
<dbReference type="PROSITE" id="PS52019">
    <property type="entry name" value="PKS_MFAS_DH"/>
    <property type="match status" value="1"/>
</dbReference>
<dbReference type="SMART" id="SM00826">
    <property type="entry name" value="PKS_DH"/>
    <property type="match status" value="1"/>
</dbReference>
<dbReference type="InterPro" id="IPR001227">
    <property type="entry name" value="Ac_transferase_dom_sf"/>
</dbReference>
<dbReference type="SMART" id="SM00825">
    <property type="entry name" value="PKS_KS"/>
    <property type="match status" value="1"/>
</dbReference>
<keyword evidence="5" id="KW-0511">Multifunctional enzyme</keyword>
<dbReference type="InterPro" id="IPR016035">
    <property type="entry name" value="Acyl_Trfase/lysoPLipase"/>
</dbReference>
<evidence type="ECO:0000256" key="7">
    <source>
        <dbReference type="PROSITE-ProRule" id="PRU01363"/>
    </source>
</evidence>
<protein>
    <submittedName>
        <fullName evidence="12">Type I polyketide synthase</fullName>
    </submittedName>
</protein>
<proteinExistence type="predicted"/>
<dbReference type="Gene3D" id="3.40.50.720">
    <property type="entry name" value="NAD(P)-binding Rossmann-like Domain"/>
    <property type="match status" value="3"/>
</dbReference>
<dbReference type="InterPro" id="IPR020841">
    <property type="entry name" value="PKS_Beta-ketoAc_synthase_dom"/>
</dbReference>
<reference evidence="12" key="1">
    <citation type="journal article" date="2013" name="Environ. Microbiol. Rep.">
        <title>Polyketide genes in the marine sponge Plakortis simplex: a new group of mono-modular type I polyketide synthases from sponge symbionts.</title>
        <authorList>
            <person name="Della Sala G."/>
            <person name="Hochmuth T."/>
            <person name="Costantino V."/>
            <person name="Teta R."/>
            <person name="Gerwick W."/>
            <person name="Gerwick L."/>
            <person name="Piel J."/>
            <person name="Mangoni A."/>
        </authorList>
    </citation>
    <scope>NUCLEOTIDE SEQUENCE</scope>
</reference>
<evidence type="ECO:0000256" key="5">
    <source>
        <dbReference type="ARBA" id="ARBA00023268"/>
    </source>
</evidence>
<dbReference type="GO" id="GO:0031177">
    <property type="term" value="F:phosphopantetheine binding"/>
    <property type="evidence" value="ECO:0007669"/>
    <property type="project" value="InterPro"/>
</dbReference>
<dbReference type="Pfam" id="PF16197">
    <property type="entry name" value="KAsynt_C_assoc"/>
    <property type="match status" value="1"/>
</dbReference>
<keyword evidence="4" id="KW-0521">NADP</keyword>
<dbReference type="InterPro" id="IPR016036">
    <property type="entry name" value="Malonyl_transacylase_ACP-bd"/>
</dbReference>
<dbReference type="GO" id="GO:0016491">
    <property type="term" value="F:oxidoreductase activity"/>
    <property type="evidence" value="ECO:0007669"/>
    <property type="project" value="InterPro"/>
</dbReference>
<dbReference type="Pfam" id="PF00698">
    <property type="entry name" value="Acyl_transf_1"/>
    <property type="match status" value="1"/>
</dbReference>
<feature type="region of interest" description="C-terminal hotdog fold" evidence="7">
    <location>
        <begin position="1047"/>
        <end position="1211"/>
    </location>
</feature>
<evidence type="ECO:0000313" key="12">
    <source>
        <dbReference type="EMBL" id="AGH13590.1"/>
    </source>
</evidence>
<dbReference type="Pfam" id="PF02801">
    <property type="entry name" value="Ketoacyl-synt_C"/>
    <property type="match status" value="1"/>
</dbReference>
<dbReference type="Gene3D" id="3.40.47.10">
    <property type="match status" value="1"/>
</dbReference>
<dbReference type="PANTHER" id="PTHR43775">
    <property type="entry name" value="FATTY ACID SYNTHASE"/>
    <property type="match status" value="1"/>
</dbReference>
<dbReference type="InterPro" id="IPR050091">
    <property type="entry name" value="PKS_NRPS_Biosynth_Enz"/>
</dbReference>
<feature type="active site" description="Proton donor; for dehydratase activity" evidence="7">
    <location>
        <position position="1115"/>
    </location>
</feature>
<feature type="region of interest" description="N-terminal hotdog fold" evidence="7">
    <location>
        <begin position="905"/>
        <end position="1028"/>
    </location>
</feature>
<dbReference type="InterPro" id="IPR013149">
    <property type="entry name" value="ADH-like_C"/>
</dbReference>
<dbReference type="Pfam" id="PF08659">
    <property type="entry name" value="KR"/>
    <property type="match status" value="1"/>
</dbReference>
<dbReference type="InterPro" id="IPR020806">
    <property type="entry name" value="PKS_PP-bd"/>
</dbReference>
<dbReference type="InterPro" id="IPR013154">
    <property type="entry name" value="ADH-like_N"/>
</dbReference>
<keyword evidence="3" id="KW-0808">Transferase</keyword>
<dbReference type="CDD" id="cd05195">
    <property type="entry name" value="enoyl_red"/>
    <property type="match status" value="1"/>
</dbReference>
<evidence type="ECO:0000259" key="9">
    <source>
        <dbReference type="PROSITE" id="PS50075"/>
    </source>
</evidence>
<evidence type="ECO:0000259" key="11">
    <source>
        <dbReference type="PROSITE" id="PS52019"/>
    </source>
</evidence>
<feature type="domain" description="Ketosynthase family 3 (KS3)" evidence="10">
    <location>
        <begin position="2"/>
        <end position="433"/>
    </location>
</feature>
<evidence type="ECO:0000256" key="4">
    <source>
        <dbReference type="ARBA" id="ARBA00022857"/>
    </source>
</evidence>
<dbReference type="SUPFAM" id="SSF51735">
    <property type="entry name" value="NAD(P)-binding Rossmann-fold domains"/>
    <property type="match status" value="3"/>
</dbReference>
<dbReference type="Pfam" id="PF00550">
    <property type="entry name" value="PP-binding"/>
    <property type="match status" value="1"/>
</dbReference>
<feature type="domain" description="PKS/mFAS DH" evidence="11">
    <location>
        <begin position="905"/>
        <end position="1211"/>
    </location>
</feature>
<dbReference type="PANTHER" id="PTHR43775:SF37">
    <property type="entry name" value="SI:DKEY-61P9.11"/>
    <property type="match status" value="1"/>
</dbReference>
<dbReference type="GO" id="GO:0004312">
    <property type="term" value="F:fatty acid synthase activity"/>
    <property type="evidence" value="ECO:0007669"/>
    <property type="project" value="TreeGrafter"/>
</dbReference>
<dbReference type="SUPFAM" id="SSF47336">
    <property type="entry name" value="ACP-like"/>
    <property type="match status" value="1"/>
</dbReference>
<dbReference type="InterPro" id="IPR049551">
    <property type="entry name" value="PKS_DH_C"/>
</dbReference>
<dbReference type="SMART" id="SM00822">
    <property type="entry name" value="PKS_KR"/>
    <property type="match status" value="1"/>
</dbReference>
<evidence type="ECO:0000259" key="10">
    <source>
        <dbReference type="PROSITE" id="PS52004"/>
    </source>
</evidence>
<dbReference type="SMART" id="SM00829">
    <property type="entry name" value="PKS_ER"/>
    <property type="match status" value="1"/>
</dbReference>
<dbReference type="Pfam" id="PF21089">
    <property type="entry name" value="PKS_DH_N"/>
    <property type="match status" value="1"/>
</dbReference>
<gene>
    <name evidence="12" type="primary">swfA</name>
</gene>
<dbReference type="InterPro" id="IPR020807">
    <property type="entry name" value="PKS_DH"/>
</dbReference>
<feature type="compositionally biased region" description="Low complexity" evidence="8">
    <location>
        <begin position="2345"/>
        <end position="2361"/>
    </location>
</feature>
<feature type="domain" description="Carrier" evidence="9">
    <location>
        <begin position="2227"/>
        <end position="2302"/>
    </location>
</feature>
<dbReference type="SUPFAM" id="SSF55048">
    <property type="entry name" value="Probable ACP-binding domain of malonyl-CoA ACP transacylase"/>
    <property type="match status" value="1"/>
</dbReference>
<dbReference type="FunFam" id="3.40.50.720:FF:000209">
    <property type="entry name" value="Polyketide synthase Pks12"/>
    <property type="match status" value="1"/>
</dbReference>
<dbReference type="InterPro" id="IPR014031">
    <property type="entry name" value="Ketoacyl_synth_C"/>
</dbReference>
<dbReference type="SMART" id="SM00827">
    <property type="entry name" value="PKS_AT"/>
    <property type="match status" value="1"/>
</dbReference>
<dbReference type="PROSITE" id="PS52004">
    <property type="entry name" value="KS3_2"/>
    <property type="match status" value="1"/>
</dbReference>
<dbReference type="InterPro" id="IPR049900">
    <property type="entry name" value="PKS_mFAS_DH"/>
</dbReference>
<evidence type="ECO:0000256" key="8">
    <source>
        <dbReference type="SAM" id="MobiDB-lite"/>
    </source>
</evidence>
<dbReference type="Pfam" id="PF00109">
    <property type="entry name" value="ketoacyl-synt"/>
    <property type="match status" value="1"/>
</dbReference>
<dbReference type="InterPro" id="IPR014030">
    <property type="entry name" value="Ketoacyl_synth_N"/>
</dbReference>